<dbReference type="InterPro" id="IPR043519">
    <property type="entry name" value="NT_sf"/>
</dbReference>
<dbReference type="SUPFAM" id="SSF81593">
    <property type="entry name" value="Nucleotidyltransferase substrate binding subunit/domain"/>
    <property type="match status" value="1"/>
</dbReference>
<organism evidence="2 3">
    <name type="scientific">Alkalicoccobacillus murimartini</name>
    <dbReference type="NCBI Taxonomy" id="171685"/>
    <lineage>
        <taxon>Bacteria</taxon>
        <taxon>Bacillati</taxon>
        <taxon>Bacillota</taxon>
        <taxon>Bacilli</taxon>
        <taxon>Bacillales</taxon>
        <taxon>Bacillaceae</taxon>
        <taxon>Alkalicoccobacillus</taxon>
    </lineage>
</organism>
<keyword evidence="2" id="KW-0808">Transferase</keyword>
<dbReference type="Gene3D" id="3.30.460.10">
    <property type="entry name" value="Beta Polymerase, domain 2"/>
    <property type="match status" value="1"/>
</dbReference>
<evidence type="ECO:0000259" key="1">
    <source>
        <dbReference type="Pfam" id="PF07827"/>
    </source>
</evidence>
<dbReference type="EC" id="2.7.7.-" evidence="2"/>
<dbReference type="Gene3D" id="1.20.120.330">
    <property type="entry name" value="Nucleotidyltransferases domain 2"/>
    <property type="match status" value="1"/>
</dbReference>
<reference evidence="2 3" key="1">
    <citation type="submission" date="2023-07" db="EMBL/GenBank/DDBJ databases">
        <title>Genomic Encyclopedia of Type Strains, Phase IV (KMG-IV): sequencing the most valuable type-strain genomes for metagenomic binning, comparative biology and taxonomic classification.</title>
        <authorList>
            <person name="Goeker M."/>
        </authorList>
    </citation>
    <scope>NUCLEOTIDE SEQUENCE [LARGE SCALE GENOMIC DNA]</scope>
    <source>
        <strain evidence="2 3">DSM 19154</strain>
    </source>
</reference>
<name>A0ABT9YIY6_9BACI</name>
<accession>A0ABT9YIY6</accession>
<sequence length="254" mass="29421">MLPYPTPTTLNEKQKLAIMIKDKLLAKYDDTILAIGLYGSMGLGTTGPYSDMEMHVITREGHPVPSHELIYGRFKVEISSIEKQAMLNRASEMSDAWPVSAGSYIHIQPIYDPKQIFEEVRRLPLEIPNERFRETMREFMIWEPYETLGKLRNTFHHADNAHYIPMGACDLTWQTAKLIGLANKQYYSTRARTYEESLLMSSKPAGYEELARKVMEGKLDDTDQIFQLCEALWAGLNNWFEELGIEYRTEELPW</sequence>
<protein>
    <submittedName>
        <fullName evidence="2">Kanamycin nucleotidyltransferase</fullName>
        <ecNumber evidence="2">2.7.7.-</ecNumber>
    </submittedName>
</protein>
<dbReference type="GO" id="GO:0016779">
    <property type="term" value="F:nucleotidyltransferase activity"/>
    <property type="evidence" value="ECO:0007669"/>
    <property type="project" value="UniProtKB-KW"/>
</dbReference>
<evidence type="ECO:0000313" key="3">
    <source>
        <dbReference type="Proteomes" id="UP001225034"/>
    </source>
</evidence>
<gene>
    <name evidence="2" type="ORF">J2S05_002369</name>
</gene>
<dbReference type="InterPro" id="IPR012481">
    <property type="entry name" value="KNTase_C"/>
</dbReference>
<dbReference type="Pfam" id="PF07827">
    <property type="entry name" value="KNTase_C"/>
    <property type="match status" value="1"/>
</dbReference>
<comment type="caution">
    <text evidence="2">The sequence shown here is derived from an EMBL/GenBank/DDBJ whole genome shotgun (WGS) entry which is preliminary data.</text>
</comment>
<dbReference type="EMBL" id="JAUSUA010000003">
    <property type="protein sequence ID" value="MDQ0207568.1"/>
    <property type="molecule type" value="Genomic_DNA"/>
</dbReference>
<keyword evidence="3" id="KW-1185">Reference proteome</keyword>
<proteinExistence type="predicted"/>
<dbReference type="SUPFAM" id="SSF81301">
    <property type="entry name" value="Nucleotidyltransferase"/>
    <property type="match status" value="1"/>
</dbReference>
<dbReference type="RefSeq" id="WP_306982973.1">
    <property type="nucleotide sequence ID" value="NZ_JAUSUA010000003.1"/>
</dbReference>
<feature type="domain" description="Kanamycin nucleotidyltransferase C-terminal" evidence="1">
    <location>
        <begin position="116"/>
        <end position="245"/>
    </location>
</feature>
<keyword evidence="2" id="KW-0548">Nucleotidyltransferase</keyword>
<dbReference type="Proteomes" id="UP001225034">
    <property type="component" value="Unassembled WGS sequence"/>
</dbReference>
<evidence type="ECO:0000313" key="2">
    <source>
        <dbReference type="EMBL" id="MDQ0207568.1"/>
    </source>
</evidence>